<comment type="caution">
    <text evidence="1">The sequence shown here is derived from an EMBL/GenBank/DDBJ whole genome shotgun (WGS) entry which is preliminary data.</text>
</comment>
<evidence type="ECO:0000313" key="2">
    <source>
        <dbReference type="Proteomes" id="UP000762676"/>
    </source>
</evidence>
<proteinExistence type="predicted"/>
<reference evidence="1 2" key="1">
    <citation type="journal article" date="2021" name="Elife">
        <title>Chloroplast acquisition without the gene transfer in kleptoplastic sea slugs, Plakobranchus ocellatus.</title>
        <authorList>
            <person name="Maeda T."/>
            <person name="Takahashi S."/>
            <person name="Yoshida T."/>
            <person name="Shimamura S."/>
            <person name="Takaki Y."/>
            <person name="Nagai Y."/>
            <person name="Toyoda A."/>
            <person name="Suzuki Y."/>
            <person name="Arimoto A."/>
            <person name="Ishii H."/>
            <person name="Satoh N."/>
            <person name="Nishiyama T."/>
            <person name="Hasebe M."/>
            <person name="Maruyama T."/>
            <person name="Minagawa J."/>
            <person name="Obokata J."/>
            <person name="Shigenobu S."/>
        </authorList>
    </citation>
    <scope>NUCLEOTIDE SEQUENCE [LARGE SCALE GENOMIC DNA]</scope>
</reference>
<organism evidence="1 2">
    <name type="scientific">Elysia marginata</name>
    <dbReference type="NCBI Taxonomy" id="1093978"/>
    <lineage>
        <taxon>Eukaryota</taxon>
        <taxon>Metazoa</taxon>
        <taxon>Spiralia</taxon>
        <taxon>Lophotrochozoa</taxon>
        <taxon>Mollusca</taxon>
        <taxon>Gastropoda</taxon>
        <taxon>Heterobranchia</taxon>
        <taxon>Euthyneura</taxon>
        <taxon>Panpulmonata</taxon>
        <taxon>Sacoglossa</taxon>
        <taxon>Placobranchoidea</taxon>
        <taxon>Plakobranchidae</taxon>
        <taxon>Elysia</taxon>
    </lineage>
</organism>
<accession>A0AAV4GSM9</accession>
<dbReference type="EMBL" id="BMAT01005140">
    <property type="protein sequence ID" value="GFR88180.1"/>
    <property type="molecule type" value="Genomic_DNA"/>
</dbReference>
<dbReference type="Proteomes" id="UP000762676">
    <property type="component" value="Unassembled WGS sequence"/>
</dbReference>
<feature type="non-terminal residue" evidence="1">
    <location>
        <position position="197"/>
    </location>
</feature>
<protein>
    <submittedName>
        <fullName evidence="1">BA71V-D1133L (G10L)</fullName>
    </submittedName>
</protein>
<keyword evidence="2" id="KW-1185">Reference proteome</keyword>
<sequence>MSYPQVPVGDPSEREIRDFLLDLGARKEFRTLAPSAQSPVVPEASHPYGFGLLGRPGGAATISGLRLHGAQLFVKHFTNPDTPYTRLLLNWQTGTGKTIGAIVIAQEYIRQFHHARAAALPGGLPTVFVVGFTKAIIQAEMLRHPEFGFISPEEVIEMRRLHFLAEASEGPASPEARHYSSFVGILRRRITDRTRGG</sequence>
<name>A0AAV4GSM9_9GAST</name>
<gene>
    <name evidence="1" type="ORF">ElyMa_002511200</name>
</gene>
<evidence type="ECO:0000313" key="1">
    <source>
        <dbReference type="EMBL" id="GFR88180.1"/>
    </source>
</evidence>
<dbReference type="AlphaFoldDB" id="A0AAV4GSM9"/>